<feature type="transmembrane region" description="Helical" evidence="7">
    <location>
        <begin position="244"/>
        <end position="262"/>
    </location>
</feature>
<dbReference type="OrthoDB" id="2085045at2"/>
<accession>A0A395JKC7</accession>
<feature type="transmembrane region" description="Helical" evidence="7">
    <location>
        <begin position="152"/>
        <end position="171"/>
    </location>
</feature>
<dbReference type="EMBL" id="QNRT01000002">
    <property type="protein sequence ID" value="RBP51233.1"/>
    <property type="molecule type" value="Genomic_DNA"/>
</dbReference>
<gene>
    <name evidence="11" type="ORF">DFR28_102652</name>
</gene>
<feature type="transmembrane region" description="Helical" evidence="7">
    <location>
        <begin position="274"/>
        <end position="298"/>
    </location>
</feature>
<dbReference type="InParanoid" id="A0A395JKC7"/>
<feature type="transmembrane region" description="Helical" evidence="7">
    <location>
        <begin position="87"/>
        <end position="105"/>
    </location>
</feature>
<dbReference type="NCBIfam" id="NF009161">
    <property type="entry name" value="PRK12507.1"/>
    <property type="match status" value="1"/>
</dbReference>
<feature type="transmembrane region" description="Helical" evidence="7">
    <location>
        <begin position="318"/>
        <end position="343"/>
    </location>
</feature>
<keyword evidence="3" id="KW-1003">Cell membrane</keyword>
<keyword evidence="4 7" id="KW-0812">Transmembrane</keyword>
<dbReference type="AlphaFoldDB" id="A0A395JKC7"/>
<keyword evidence="5 7" id="KW-1133">Transmembrane helix</keyword>
<dbReference type="InterPro" id="IPR042106">
    <property type="entry name" value="Nuo/plastoQ_OxRdtase_6_NuoJ"/>
</dbReference>
<reference evidence="11 12" key="1">
    <citation type="submission" date="2018-06" db="EMBL/GenBank/DDBJ databases">
        <title>Genomic Encyclopedia of Type Strains, Phase IV (KMG-IV): sequencing the most valuable type-strain genomes for metagenomic binning, comparative biology and taxonomic classification.</title>
        <authorList>
            <person name="Goeker M."/>
        </authorList>
    </citation>
    <scope>NUCLEOTIDE SEQUENCE [LARGE SCALE GENOMIC DNA]</scope>
    <source>
        <strain evidence="11 12">DSM 24032</strain>
    </source>
</reference>
<dbReference type="Proteomes" id="UP000253083">
    <property type="component" value="Unassembled WGS sequence"/>
</dbReference>
<evidence type="ECO:0000256" key="6">
    <source>
        <dbReference type="ARBA" id="ARBA00023136"/>
    </source>
</evidence>
<dbReference type="InterPro" id="IPR046806">
    <property type="entry name" value="MrpA_C/MbhE"/>
</dbReference>
<evidence type="ECO:0000313" key="11">
    <source>
        <dbReference type="EMBL" id="RBP51233.1"/>
    </source>
</evidence>
<comment type="similarity">
    <text evidence="2">Belongs to the CPA3 antiporters (TC 2.A.63) subunit B family.</text>
</comment>
<feature type="transmembrane region" description="Helical" evidence="7">
    <location>
        <begin position="218"/>
        <end position="238"/>
    </location>
</feature>
<keyword evidence="6 7" id="KW-0472">Membrane</keyword>
<evidence type="ECO:0000256" key="5">
    <source>
        <dbReference type="ARBA" id="ARBA00022989"/>
    </source>
</evidence>
<feature type="domain" description="MrpA C-terminal/MbhD" evidence="9">
    <location>
        <begin position="12"/>
        <end position="75"/>
    </location>
</feature>
<dbReference type="Pfam" id="PF04039">
    <property type="entry name" value="MnhB"/>
    <property type="match status" value="1"/>
</dbReference>
<dbReference type="NCBIfam" id="NF009159">
    <property type="entry name" value="PRK12504.1"/>
    <property type="match status" value="1"/>
</dbReference>
<comment type="subcellular location">
    <subcellularLocation>
        <location evidence="1">Cell membrane</location>
        <topology evidence="1">Multi-pass membrane protein</topology>
    </subcellularLocation>
</comment>
<evidence type="ECO:0000256" key="7">
    <source>
        <dbReference type="SAM" id="Phobius"/>
    </source>
</evidence>
<dbReference type="NCBIfam" id="NF009162">
    <property type="entry name" value="PRK12508.1"/>
    <property type="match status" value="1"/>
</dbReference>
<feature type="transmembrane region" description="Helical" evidence="7">
    <location>
        <begin position="26"/>
        <end position="46"/>
    </location>
</feature>
<dbReference type="Pfam" id="PF20501">
    <property type="entry name" value="MbhE"/>
    <property type="match status" value="1"/>
</dbReference>
<evidence type="ECO:0000256" key="3">
    <source>
        <dbReference type="ARBA" id="ARBA00022475"/>
    </source>
</evidence>
<comment type="caution">
    <text evidence="11">The sequence shown here is derived from an EMBL/GenBank/DDBJ whole genome shotgun (WGS) entry which is preliminary data.</text>
</comment>
<evidence type="ECO:0000256" key="2">
    <source>
        <dbReference type="ARBA" id="ARBA00009425"/>
    </source>
</evidence>
<dbReference type="InterPro" id="IPR025383">
    <property type="entry name" value="MrpA_C/MbhD"/>
</dbReference>
<dbReference type="Pfam" id="PF13244">
    <property type="entry name" value="MbhD"/>
    <property type="match status" value="1"/>
</dbReference>
<dbReference type="InterPro" id="IPR007182">
    <property type="entry name" value="MnhB"/>
</dbReference>
<evidence type="ECO:0000259" key="9">
    <source>
        <dbReference type="Pfam" id="PF13244"/>
    </source>
</evidence>
<feature type="domain" description="MrpA C-terminal/MbhE" evidence="10">
    <location>
        <begin position="116"/>
        <end position="182"/>
    </location>
</feature>
<dbReference type="RefSeq" id="WP_113954016.1">
    <property type="nucleotide sequence ID" value="NZ_QNRT01000002.1"/>
</dbReference>
<feature type="domain" description="Na+/H+ antiporter MnhB subunit-related protein" evidence="8">
    <location>
        <begin position="215"/>
        <end position="336"/>
    </location>
</feature>
<keyword evidence="12" id="KW-1185">Reference proteome</keyword>
<evidence type="ECO:0000259" key="8">
    <source>
        <dbReference type="Pfam" id="PF04039"/>
    </source>
</evidence>
<feature type="transmembrane region" description="Helical" evidence="7">
    <location>
        <begin position="52"/>
        <end position="75"/>
    </location>
</feature>
<proteinExistence type="inferred from homology"/>
<protein>
    <submittedName>
        <fullName evidence="11">Multisubunit sodium/proton antiporter MrpB subunit</fullName>
    </submittedName>
</protein>
<dbReference type="GO" id="GO:0005886">
    <property type="term" value="C:plasma membrane"/>
    <property type="evidence" value="ECO:0007669"/>
    <property type="project" value="UniProtKB-SubCell"/>
</dbReference>
<organism evidence="11 12">
    <name type="scientific">Arenicella xantha</name>
    <dbReference type="NCBI Taxonomy" id="644221"/>
    <lineage>
        <taxon>Bacteria</taxon>
        <taxon>Pseudomonadati</taxon>
        <taxon>Pseudomonadota</taxon>
        <taxon>Gammaproteobacteria</taxon>
        <taxon>Arenicellales</taxon>
        <taxon>Arenicellaceae</taxon>
        <taxon>Arenicella</taxon>
    </lineage>
</organism>
<dbReference type="PANTHER" id="PTHR33932">
    <property type="entry name" value="NA(+)/H(+) ANTIPORTER SUBUNIT B"/>
    <property type="match status" value="1"/>
</dbReference>
<dbReference type="Gene3D" id="1.20.120.1200">
    <property type="entry name" value="NADH-ubiquinone/plastoquinone oxidoreductase chain 6, subunit NuoJ"/>
    <property type="match status" value="1"/>
</dbReference>
<name>A0A395JKC7_9GAMM</name>
<dbReference type="InterPro" id="IPR050622">
    <property type="entry name" value="CPA3_antiporter_subunitB"/>
</dbReference>
<sequence>MTVLFGVFLLTLMVITALAMVHTKHLFVAVVLSGIFSLLMAANFFLLDAADVALTEAAIGAGISTVLFLGALALTGEHEHSRSSNRFVALGVVVVTTLIVIYATFDKPRFGDPMAPVHQHVAPWYFDTTREAIDIPNVVTAVLASFRGYDTLGEVFVVFTAGIGILFLFSVSPPSRKPIPQPGSKGIQQNFKRTLAKAKDTEVAEESEGLRHFLIPRVVGRLLIPFILLFGLYVQFHGDYGPGGGFQAGAIIAAAIILYALLEGEAQALRVIPQSVLTGLIAGGALLYGAVGIATILLGGNFLDYSVLAADPIAGQHIGIIVIEAGVGITVTGVLLSIFHAFAGRRRI</sequence>
<evidence type="ECO:0000256" key="1">
    <source>
        <dbReference type="ARBA" id="ARBA00004651"/>
    </source>
</evidence>
<evidence type="ECO:0000256" key="4">
    <source>
        <dbReference type="ARBA" id="ARBA00022692"/>
    </source>
</evidence>
<dbReference type="PANTHER" id="PTHR33932:SF4">
    <property type="entry name" value="NA(+)_H(+) ANTIPORTER SUBUNIT B"/>
    <property type="match status" value="1"/>
</dbReference>
<evidence type="ECO:0000313" key="12">
    <source>
        <dbReference type="Proteomes" id="UP000253083"/>
    </source>
</evidence>
<evidence type="ECO:0000259" key="10">
    <source>
        <dbReference type="Pfam" id="PF20501"/>
    </source>
</evidence>
<feature type="transmembrane region" description="Helical" evidence="7">
    <location>
        <begin position="6"/>
        <end position="21"/>
    </location>
</feature>